<evidence type="ECO:0000313" key="2">
    <source>
        <dbReference type="Proteomes" id="UP000283530"/>
    </source>
</evidence>
<dbReference type="Gene3D" id="1.20.1050.10">
    <property type="match status" value="1"/>
</dbReference>
<name>A0A3S3QNC7_9MAGN</name>
<accession>A0A3S3QNC7</accession>
<keyword evidence="2" id="KW-1185">Reference proteome</keyword>
<comment type="caution">
    <text evidence="1">The sequence shown here is derived from an EMBL/GenBank/DDBJ whole genome shotgun (WGS) entry which is preliminary data.</text>
</comment>
<keyword evidence="1" id="KW-0808">Transferase</keyword>
<dbReference type="OrthoDB" id="202840at2759"/>
<dbReference type="GO" id="GO:0016740">
    <property type="term" value="F:transferase activity"/>
    <property type="evidence" value="ECO:0007669"/>
    <property type="project" value="UniProtKB-KW"/>
</dbReference>
<reference evidence="1 2" key="1">
    <citation type="journal article" date="2019" name="Nat. Plants">
        <title>Stout camphor tree genome fills gaps in understanding of flowering plant genome evolution.</title>
        <authorList>
            <person name="Chaw S.M."/>
            <person name="Liu Y.C."/>
            <person name="Wu Y.W."/>
            <person name="Wang H.Y."/>
            <person name="Lin C.I."/>
            <person name="Wu C.S."/>
            <person name="Ke H.M."/>
            <person name="Chang L.Y."/>
            <person name="Hsu C.Y."/>
            <person name="Yang H.T."/>
            <person name="Sudianto E."/>
            <person name="Hsu M.H."/>
            <person name="Wu K.P."/>
            <person name="Wang L.N."/>
            <person name="Leebens-Mack J.H."/>
            <person name="Tsai I.J."/>
        </authorList>
    </citation>
    <scope>NUCLEOTIDE SEQUENCE [LARGE SCALE GENOMIC DNA]</scope>
    <source>
        <strain evidence="2">cv. Chaw 1501</strain>
        <tissue evidence="1">Young leaves</tissue>
    </source>
</reference>
<evidence type="ECO:0000313" key="1">
    <source>
        <dbReference type="EMBL" id="RWR87118.1"/>
    </source>
</evidence>
<dbReference type="AlphaFoldDB" id="A0A3S3QNC7"/>
<dbReference type="STRING" id="337451.A0A3S3QNC7"/>
<gene>
    <name evidence="1" type="ORF">CKAN_01605000</name>
</gene>
<dbReference type="Proteomes" id="UP000283530">
    <property type="component" value="Unassembled WGS sequence"/>
</dbReference>
<organism evidence="1 2">
    <name type="scientific">Cinnamomum micranthum f. kanehirae</name>
    <dbReference type="NCBI Taxonomy" id="337451"/>
    <lineage>
        <taxon>Eukaryota</taxon>
        <taxon>Viridiplantae</taxon>
        <taxon>Streptophyta</taxon>
        <taxon>Embryophyta</taxon>
        <taxon>Tracheophyta</taxon>
        <taxon>Spermatophyta</taxon>
        <taxon>Magnoliopsida</taxon>
        <taxon>Magnoliidae</taxon>
        <taxon>Laurales</taxon>
        <taxon>Lauraceae</taxon>
        <taxon>Cinnamomum</taxon>
    </lineage>
</organism>
<sequence>MHADRVRTVSPSTPVAAAIVPTPCSPMPPMLSTATTKLSKSMGPGSCGFSPAAAVVSTDPRYVNVVLVPFTCGFYTYETDDNFNIENECPKLIVLVKRCMEKESVSKVLLDPYKLYDFVGDLKKYGVEFWVENEHGRLLITTTLAARGLQMLKKVLPYVIAKGREAVDDILEITAAQILEQFIRNYNAGETPPKLKGEVENSTYTSCALAGMCCGSNLSTNTGSCINMCPLCTDAYTEFCNGSSQTCSKWKNITTTWSQCDQISFIRCSGSTRLNSTGLTLLALVFINCMRLFACLL</sequence>
<proteinExistence type="predicted"/>
<dbReference type="InterPro" id="IPR036282">
    <property type="entry name" value="Glutathione-S-Trfase_C_sf"/>
</dbReference>
<dbReference type="SUPFAM" id="SSF47616">
    <property type="entry name" value="GST C-terminal domain-like"/>
    <property type="match status" value="1"/>
</dbReference>
<dbReference type="EMBL" id="QPKB01000006">
    <property type="protein sequence ID" value="RWR87118.1"/>
    <property type="molecule type" value="Genomic_DNA"/>
</dbReference>
<protein>
    <submittedName>
        <fullName evidence="1">Tau class glutathione transferase GSTU6</fullName>
    </submittedName>
</protein>